<organism evidence="2 3">
    <name type="scientific">Candidatus Ryanbacteria bacterium RIFCSPHIGHO2_01_FULL_45_22</name>
    <dbReference type="NCBI Taxonomy" id="1802114"/>
    <lineage>
        <taxon>Bacteria</taxon>
        <taxon>Candidatus Ryaniibacteriota</taxon>
    </lineage>
</organism>
<dbReference type="EMBL" id="MHNK01000022">
    <property type="protein sequence ID" value="OGZ42768.1"/>
    <property type="molecule type" value="Genomic_DNA"/>
</dbReference>
<dbReference type="STRING" id="1802114.A2719_01995"/>
<evidence type="ECO:0000256" key="1">
    <source>
        <dbReference type="SAM" id="Phobius"/>
    </source>
</evidence>
<gene>
    <name evidence="2" type="ORF">A2719_01995</name>
</gene>
<dbReference type="PANTHER" id="PTHR36844">
    <property type="entry name" value="PROTEASE PRSW"/>
    <property type="match status" value="1"/>
</dbReference>
<feature type="transmembrane region" description="Helical" evidence="1">
    <location>
        <begin position="128"/>
        <end position="153"/>
    </location>
</feature>
<feature type="transmembrane region" description="Helical" evidence="1">
    <location>
        <begin position="6"/>
        <end position="28"/>
    </location>
</feature>
<evidence type="ECO:0000313" key="3">
    <source>
        <dbReference type="Proteomes" id="UP000177480"/>
    </source>
</evidence>
<comment type="caution">
    <text evidence="2">The sequence shown here is derived from an EMBL/GenBank/DDBJ whole genome shotgun (WGS) entry which is preliminary data.</text>
</comment>
<dbReference type="Pfam" id="PF13367">
    <property type="entry name" value="PrsW-protease"/>
    <property type="match status" value="1"/>
</dbReference>
<accession>A0A1G2FYS9</accession>
<evidence type="ECO:0008006" key="4">
    <source>
        <dbReference type="Google" id="ProtNLM"/>
    </source>
</evidence>
<name>A0A1G2FYS9_9BACT</name>
<dbReference type="Proteomes" id="UP000177480">
    <property type="component" value="Unassembled WGS sequence"/>
</dbReference>
<proteinExistence type="predicted"/>
<keyword evidence="1" id="KW-0812">Transmembrane</keyword>
<dbReference type="AlphaFoldDB" id="A0A1G2FYS9"/>
<feature type="transmembrane region" description="Helical" evidence="1">
    <location>
        <begin position="40"/>
        <end position="67"/>
    </location>
</feature>
<dbReference type="GO" id="GO:0008233">
    <property type="term" value="F:peptidase activity"/>
    <property type="evidence" value="ECO:0007669"/>
    <property type="project" value="InterPro"/>
</dbReference>
<reference evidence="2 3" key="1">
    <citation type="journal article" date="2016" name="Nat. Commun.">
        <title>Thousands of microbial genomes shed light on interconnected biogeochemical processes in an aquifer system.</title>
        <authorList>
            <person name="Anantharaman K."/>
            <person name="Brown C.T."/>
            <person name="Hug L.A."/>
            <person name="Sharon I."/>
            <person name="Castelle C.J."/>
            <person name="Probst A.J."/>
            <person name="Thomas B.C."/>
            <person name="Singh A."/>
            <person name="Wilkins M.J."/>
            <person name="Karaoz U."/>
            <person name="Brodie E.L."/>
            <person name="Williams K.H."/>
            <person name="Hubbard S.S."/>
            <person name="Banfield J.F."/>
        </authorList>
    </citation>
    <scope>NUCLEOTIDE SEQUENCE [LARGE SCALE GENOMIC DNA]</scope>
</reference>
<keyword evidence="1" id="KW-0472">Membrane</keyword>
<feature type="transmembrane region" description="Helical" evidence="1">
    <location>
        <begin position="223"/>
        <end position="243"/>
    </location>
</feature>
<feature type="transmembrane region" description="Helical" evidence="1">
    <location>
        <begin position="87"/>
        <end position="107"/>
    </location>
</feature>
<feature type="transmembrane region" description="Helical" evidence="1">
    <location>
        <begin position="198"/>
        <end position="217"/>
    </location>
</feature>
<dbReference type="PANTHER" id="PTHR36844:SF1">
    <property type="entry name" value="PROTEASE PRSW"/>
    <property type="match status" value="1"/>
</dbReference>
<keyword evidence="1" id="KW-1133">Transmembrane helix</keyword>
<protein>
    <recommendedName>
        <fullName evidence="4">Protease PrsW</fullName>
    </recommendedName>
</protein>
<evidence type="ECO:0000313" key="2">
    <source>
        <dbReference type="EMBL" id="OGZ42768.1"/>
    </source>
</evidence>
<dbReference type="InterPro" id="IPR026898">
    <property type="entry name" value="PrsW"/>
</dbReference>
<feature type="transmembrane region" description="Helical" evidence="1">
    <location>
        <begin position="165"/>
        <end position="186"/>
    </location>
</feature>
<sequence length="267" mass="29403">MEIGFATQLLYAFLGGLLPALIWLWFWLREDLHPEPKRLLLKAFAAGAIAIPFVLLAEAMISCAVTYLFSPTASFGFCASSSTPLRAFSPLAGPLLLIGFAATEEIIKYMSARQFVLKGKDFDEPVDAMVYLITTALGFAAFENIFFLIPAFANTLFEGFIVSHLRFLGATLLHAVSSGIVGYVIAISFYKEYMRTRYLMAGIFFATTLHAIFNMLVGNAETGGLSEAFGVLTLTSLFLIFAFDRAKKIKHASRYQQISLPPSSQNI</sequence>